<dbReference type="GO" id="GO:0046872">
    <property type="term" value="F:metal ion binding"/>
    <property type="evidence" value="ECO:0007669"/>
    <property type="project" value="UniProtKB-KW"/>
</dbReference>
<gene>
    <name evidence="8" type="ORF">ISN45_Aa02g007380</name>
</gene>
<keyword evidence="6" id="KW-0175">Coiled coil</keyword>
<evidence type="ECO:0000256" key="3">
    <source>
        <dbReference type="ARBA" id="ARBA00023288"/>
    </source>
</evidence>
<reference evidence="8 9" key="1">
    <citation type="submission" date="2020-12" db="EMBL/GenBank/DDBJ databases">
        <title>Concerted genomic and epigenomic changes stabilize Arabidopsis allopolyploids.</title>
        <authorList>
            <person name="Chen Z."/>
        </authorList>
    </citation>
    <scope>NUCLEOTIDE SEQUENCE [LARGE SCALE GENOMIC DNA]</scope>
    <source>
        <strain evidence="8">Allo738</strain>
        <tissue evidence="8">Leaf</tissue>
    </source>
</reference>
<dbReference type="PROSITE" id="PS50846">
    <property type="entry name" value="HMA_2"/>
    <property type="match status" value="2"/>
</dbReference>
<feature type="coiled-coil region" evidence="6">
    <location>
        <begin position="166"/>
        <end position="202"/>
    </location>
</feature>
<dbReference type="Proteomes" id="UP000694240">
    <property type="component" value="Chromosome 7"/>
</dbReference>
<dbReference type="InterPro" id="IPR006121">
    <property type="entry name" value="HMA_dom"/>
</dbReference>
<sequence length="248" mass="28873">MGSWLKPQGITTMMGRWLTKSRENILDNVIVTDAELKISMNFEDCAKKIRKVACQFEGVKSCITDVDDQKVLISGEFNLHKLVKTLKKKTGKKIEIVMKNEKSNGTVQNEDKPETSIMKVEFVIPFLCEKYEKSFGKFISKCTGVETYVMDLENKKVVVIGNFDKDEFSRKLNKKMQQKIKKAEKERQEWESEMMLKEAEEEKRVAEIYEEIDKDRNVYLNPVTDYEKEMAKHYNMFSDENPNGCSIS</sequence>
<dbReference type="AlphaFoldDB" id="A0A8T2BFW9"/>
<keyword evidence="1" id="KW-0488">Methylation</keyword>
<comment type="similarity">
    <text evidence="5">Belongs to the HIPP family.</text>
</comment>
<proteinExistence type="inferred from homology"/>
<keyword evidence="2" id="KW-0479">Metal-binding</keyword>
<keyword evidence="3" id="KW-0449">Lipoprotein</keyword>
<keyword evidence="4" id="KW-0636">Prenylation</keyword>
<evidence type="ECO:0000256" key="1">
    <source>
        <dbReference type="ARBA" id="ARBA00022481"/>
    </source>
</evidence>
<evidence type="ECO:0000313" key="9">
    <source>
        <dbReference type="Proteomes" id="UP000694240"/>
    </source>
</evidence>
<evidence type="ECO:0000313" key="8">
    <source>
        <dbReference type="EMBL" id="KAG7585380.1"/>
    </source>
</evidence>
<dbReference type="EMBL" id="JAEFBK010000007">
    <property type="protein sequence ID" value="KAG7585380.1"/>
    <property type="molecule type" value="Genomic_DNA"/>
</dbReference>
<comment type="caution">
    <text evidence="8">The sequence shown here is derived from an EMBL/GenBank/DDBJ whole genome shotgun (WGS) entry which is preliminary data.</text>
</comment>
<name>A0A8T2BFW9_9BRAS</name>
<evidence type="ECO:0000256" key="6">
    <source>
        <dbReference type="SAM" id="Coils"/>
    </source>
</evidence>
<dbReference type="Pfam" id="PF00403">
    <property type="entry name" value="HMA"/>
    <property type="match status" value="1"/>
</dbReference>
<organism evidence="8 9">
    <name type="scientific">Arabidopsis thaliana x Arabidopsis arenosa</name>
    <dbReference type="NCBI Taxonomy" id="1240361"/>
    <lineage>
        <taxon>Eukaryota</taxon>
        <taxon>Viridiplantae</taxon>
        <taxon>Streptophyta</taxon>
        <taxon>Embryophyta</taxon>
        <taxon>Tracheophyta</taxon>
        <taxon>Spermatophyta</taxon>
        <taxon>Magnoliopsida</taxon>
        <taxon>eudicotyledons</taxon>
        <taxon>Gunneridae</taxon>
        <taxon>Pentapetalae</taxon>
        <taxon>rosids</taxon>
        <taxon>malvids</taxon>
        <taxon>Brassicales</taxon>
        <taxon>Brassicaceae</taxon>
        <taxon>Camelineae</taxon>
        <taxon>Arabidopsis</taxon>
    </lineage>
</organism>
<feature type="domain" description="HMA" evidence="7">
    <location>
        <begin position="117"/>
        <end position="188"/>
    </location>
</feature>
<evidence type="ECO:0000256" key="2">
    <source>
        <dbReference type="ARBA" id="ARBA00022723"/>
    </source>
</evidence>
<protein>
    <submittedName>
        <fullName evidence="8">Heavy metal-associated domain HMA</fullName>
    </submittedName>
</protein>
<dbReference type="InterPro" id="IPR044577">
    <property type="entry name" value="HIPP4/7/8/17/18/19"/>
</dbReference>
<dbReference type="PANTHER" id="PTHR46195">
    <property type="entry name" value="HEAVY METAL-ASSOCIATED ISOPRENYLATED PLANT PROTEIN 7"/>
    <property type="match status" value="1"/>
</dbReference>
<keyword evidence="9" id="KW-1185">Reference proteome</keyword>
<feature type="domain" description="HMA" evidence="7">
    <location>
        <begin position="31"/>
        <end position="95"/>
    </location>
</feature>
<evidence type="ECO:0000256" key="4">
    <source>
        <dbReference type="ARBA" id="ARBA00023289"/>
    </source>
</evidence>
<dbReference type="PANTHER" id="PTHR46195:SF30">
    <property type="entry name" value="HEAVY METAL-ASSOCIATED ISOPRENYLATED PLANT PROTEIN 17-RELATED"/>
    <property type="match status" value="1"/>
</dbReference>
<evidence type="ECO:0000259" key="7">
    <source>
        <dbReference type="PROSITE" id="PS50846"/>
    </source>
</evidence>
<evidence type="ECO:0000256" key="5">
    <source>
        <dbReference type="ARBA" id="ARBA00024045"/>
    </source>
</evidence>
<accession>A0A8T2BFW9</accession>